<evidence type="ECO:0000256" key="9">
    <source>
        <dbReference type="ARBA" id="ARBA00022927"/>
    </source>
</evidence>
<evidence type="ECO:0000313" key="15">
    <source>
        <dbReference type="Proteomes" id="UP000589716"/>
    </source>
</evidence>
<keyword evidence="6" id="KW-1003">Cell membrane</keyword>
<gene>
    <name evidence="14" type="ORF">H0I39_08555</name>
</gene>
<dbReference type="PANTHER" id="PTHR30558:SF12">
    <property type="entry name" value="BIOPOLYMER TRANSPORT PROTEIN EXBD"/>
    <property type="match status" value="1"/>
</dbReference>
<feature type="transmembrane region" description="Helical" evidence="13">
    <location>
        <begin position="20"/>
        <end position="42"/>
    </location>
</feature>
<keyword evidence="11 13" id="KW-0472">Membrane</keyword>
<dbReference type="Gene3D" id="3.30.420.270">
    <property type="match status" value="1"/>
</dbReference>
<evidence type="ECO:0000256" key="8">
    <source>
        <dbReference type="ARBA" id="ARBA00022692"/>
    </source>
</evidence>
<evidence type="ECO:0000256" key="3">
    <source>
        <dbReference type="ARBA" id="ARBA00005811"/>
    </source>
</evidence>
<dbReference type="RefSeq" id="WP_180550199.1">
    <property type="nucleotide sequence ID" value="NZ_JACCKX010000001.1"/>
</dbReference>
<proteinExistence type="inferred from homology"/>
<dbReference type="EMBL" id="JACCKX010000001">
    <property type="protein sequence ID" value="NZA01788.1"/>
    <property type="molecule type" value="Genomic_DNA"/>
</dbReference>
<dbReference type="GO" id="GO:0022857">
    <property type="term" value="F:transmembrane transporter activity"/>
    <property type="evidence" value="ECO:0007669"/>
    <property type="project" value="InterPro"/>
</dbReference>
<evidence type="ECO:0000256" key="10">
    <source>
        <dbReference type="ARBA" id="ARBA00022989"/>
    </source>
</evidence>
<name>A0A853IXP2_9BURK</name>
<dbReference type="GO" id="GO:0005886">
    <property type="term" value="C:plasma membrane"/>
    <property type="evidence" value="ECO:0007669"/>
    <property type="project" value="UniProtKB-SubCell"/>
</dbReference>
<evidence type="ECO:0000256" key="1">
    <source>
        <dbReference type="ARBA" id="ARBA00003540"/>
    </source>
</evidence>
<keyword evidence="8 12" id="KW-0812">Transmembrane</keyword>
<evidence type="ECO:0000313" key="14">
    <source>
        <dbReference type="EMBL" id="NZA01788.1"/>
    </source>
</evidence>
<organism evidence="14 15">
    <name type="scientific">Ottowia beijingensis</name>
    <dbReference type="NCBI Taxonomy" id="1207057"/>
    <lineage>
        <taxon>Bacteria</taxon>
        <taxon>Pseudomonadati</taxon>
        <taxon>Pseudomonadota</taxon>
        <taxon>Betaproteobacteria</taxon>
        <taxon>Burkholderiales</taxon>
        <taxon>Comamonadaceae</taxon>
        <taxon>Ottowia</taxon>
    </lineage>
</organism>
<dbReference type="Proteomes" id="UP000589716">
    <property type="component" value="Unassembled WGS sequence"/>
</dbReference>
<evidence type="ECO:0000256" key="12">
    <source>
        <dbReference type="RuleBase" id="RU003879"/>
    </source>
</evidence>
<evidence type="ECO:0000256" key="2">
    <source>
        <dbReference type="ARBA" id="ARBA00004249"/>
    </source>
</evidence>
<dbReference type="Pfam" id="PF02472">
    <property type="entry name" value="ExbD"/>
    <property type="match status" value="1"/>
</dbReference>
<keyword evidence="10 13" id="KW-1133">Transmembrane helix</keyword>
<evidence type="ECO:0000256" key="11">
    <source>
        <dbReference type="ARBA" id="ARBA00023136"/>
    </source>
</evidence>
<comment type="subcellular location">
    <subcellularLocation>
        <location evidence="2">Cell inner membrane</location>
        <topology evidence="2">Single-pass type II membrane protein</topology>
    </subcellularLocation>
    <subcellularLocation>
        <location evidence="12">Cell membrane</location>
        <topology evidence="12">Single-pass type II membrane protein</topology>
    </subcellularLocation>
</comment>
<evidence type="ECO:0000256" key="13">
    <source>
        <dbReference type="SAM" id="Phobius"/>
    </source>
</evidence>
<evidence type="ECO:0000256" key="6">
    <source>
        <dbReference type="ARBA" id="ARBA00022475"/>
    </source>
</evidence>
<reference evidence="14 15" key="1">
    <citation type="submission" date="2020-07" db="EMBL/GenBank/DDBJ databases">
        <authorList>
            <person name="Maaloum M."/>
        </authorList>
    </citation>
    <scope>NUCLEOTIDE SEQUENCE [LARGE SCALE GENOMIC DNA]</scope>
    <source>
        <strain evidence="14 15">GCS-AN-3</strain>
    </source>
</reference>
<dbReference type="GO" id="GO:0015031">
    <property type="term" value="P:protein transport"/>
    <property type="evidence" value="ECO:0007669"/>
    <property type="project" value="UniProtKB-KW"/>
</dbReference>
<protein>
    <submittedName>
        <fullName evidence="14">Biopolymer transporter ExbD</fullName>
    </submittedName>
</protein>
<keyword evidence="7" id="KW-0997">Cell inner membrane</keyword>
<comment type="subunit">
    <text evidence="4">The accessory proteins ExbB and ExbD seem to form a complex with TonB.</text>
</comment>
<evidence type="ECO:0000256" key="5">
    <source>
        <dbReference type="ARBA" id="ARBA00022448"/>
    </source>
</evidence>
<keyword evidence="5 12" id="KW-0813">Transport</keyword>
<comment type="function">
    <text evidence="1">Involved in the TonB-dependent energy-dependent transport of various receptor-bound substrates.</text>
</comment>
<evidence type="ECO:0000256" key="4">
    <source>
        <dbReference type="ARBA" id="ARBA00011471"/>
    </source>
</evidence>
<comment type="caution">
    <text evidence="14">The sequence shown here is derived from an EMBL/GenBank/DDBJ whole genome shotgun (WGS) entry which is preliminary data.</text>
</comment>
<keyword evidence="9 12" id="KW-0653">Protein transport</keyword>
<dbReference type="InterPro" id="IPR003400">
    <property type="entry name" value="ExbD"/>
</dbReference>
<sequence length="149" mass="15577">MAFGRLERTKGSEPMSDINVTPLVDVMLVLVVIFIITAPLLASSIRLDLPKTDAAKPGDPPKFVTVAVDKAGQAFFDDRPVTQAELGAALQDAARANPETEVQLRADQGVPYGRVVEVMGEAQKAGLNRIGFVAEAPAGAAPPTPAASN</sequence>
<evidence type="ECO:0000256" key="7">
    <source>
        <dbReference type="ARBA" id="ARBA00022519"/>
    </source>
</evidence>
<dbReference type="PANTHER" id="PTHR30558">
    <property type="entry name" value="EXBD MEMBRANE COMPONENT OF PMF-DRIVEN MACROMOLECULE IMPORT SYSTEM"/>
    <property type="match status" value="1"/>
</dbReference>
<comment type="similarity">
    <text evidence="3 12">Belongs to the ExbD/TolR family.</text>
</comment>
<accession>A0A853IXP2</accession>
<keyword evidence="15" id="KW-1185">Reference proteome</keyword>
<dbReference type="AlphaFoldDB" id="A0A853IXP2"/>